<dbReference type="SUPFAM" id="SSF53271">
    <property type="entry name" value="PRTase-like"/>
    <property type="match status" value="1"/>
</dbReference>
<dbReference type="GO" id="GO:0003999">
    <property type="term" value="F:adenine phosphoribosyltransferase activity"/>
    <property type="evidence" value="ECO:0007669"/>
    <property type="project" value="UniProtKB-UniRule"/>
</dbReference>
<dbReference type="RefSeq" id="WP_077397023.1">
    <property type="nucleotide sequence ID" value="NZ_JATM01000005.1"/>
</dbReference>
<feature type="domain" description="Phosphoribosyltransferase" evidence="13">
    <location>
        <begin position="38"/>
        <end position="159"/>
    </location>
</feature>
<comment type="subunit">
    <text evidence="6 12">Homodimer.</text>
</comment>
<evidence type="ECO:0000256" key="2">
    <source>
        <dbReference type="ARBA" id="ARBA00003968"/>
    </source>
</evidence>
<evidence type="ECO:0000256" key="9">
    <source>
        <dbReference type="ARBA" id="ARBA00022676"/>
    </source>
</evidence>
<comment type="catalytic activity">
    <reaction evidence="1 12">
        <text>AMP + diphosphate = 5-phospho-alpha-D-ribose 1-diphosphate + adenine</text>
        <dbReference type="Rhea" id="RHEA:16609"/>
        <dbReference type="ChEBI" id="CHEBI:16708"/>
        <dbReference type="ChEBI" id="CHEBI:33019"/>
        <dbReference type="ChEBI" id="CHEBI:58017"/>
        <dbReference type="ChEBI" id="CHEBI:456215"/>
        <dbReference type="EC" id="2.4.2.7"/>
    </reaction>
</comment>
<evidence type="ECO:0000256" key="4">
    <source>
        <dbReference type="ARBA" id="ARBA00004659"/>
    </source>
</evidence>
<organism evidence="14 15">
    <name type="scientific">Bombella intestini</name>
    <dbReference type="NCBI Taxonomy" id="1539051"/>
    <lineage>
        <taxon>Bacteria</taxon>
        <taxon>Pseudomonadati</taxon>
        <taxon>Pseudomonadota</taxon>
        <taxon>Alphaproteobacteria</taxon>
        <taxon>Acetobacterales</taxon>
        <taxon>Acetobacteraceae</taxon>
        <taxon>Bombella</taxon>
    </lineage>
</organism>
<comment type="pathway">
    <text evidence="4 12">Purine metabolism; AMP biosynthesis via salvage pathway; AMP from adenine: step 1/1.</text>
</comment>
<reference evidence="14 15" key="1">
    <citation type="journal article" date="2016" name="PLoS ONE">
        <title>Whole-Genome Sequence Analysis of Bombella intestini LMG 28161T, a Novel Acetic Acid Bacterium Isolated from the Crop of a Red-Tailed Bumble Bee, Bombus lapidarius.</title>
        <authorList>
            <person name="Li L."/>
            <person name="Illeghems K."/>
            <person name="Van Kerrebroeck S."/>
            <person name="Borremans W."/>
            <person name="Cleenwerck I."/>
            <person name="Smagghe G."/>
            <person name="De Vuyst L."/>
            <person name="Vandamme P."/>
        </authorList>
    </citation>
    <scope>NUCLEOTIDE SEQUENCE [LARGE SCALE GENOMIC DNA]</scope>
    <source>
        <strain evidence="14 15">R-52487</strain>
    </source>
</reference>
<comment type="similarity">
    <text evidence="5 12">Belongs to the purine/pyrimidine phosphoribosyltransferase family.</text>
</comment>
<dbReference type="EC" id="2.4.2.7" evidence="7 12"/>
<keyword evidence="10 12" id="KW-0808">Transferase</keyword>
<gene>
    <name evidence="12" type="primary">apt</name>
    <name evidence="14" type="ORF">AL01_08205</name>
</gene>
<comment type="function">
    <text evidence="2 12">Catalyzes a salvage reaction resulting in the formation of AMP, that is energically less costly than de novo synthesis.</text>
</comment>
<evidence type="ECO:0000313" key="15">
    <source>
        <dbReference type="Proteomes" id="UP000200980"/>
    </source>
</evidence>
<dbReference type="GO" id="GO:0005737">
    <property type="term" value="C:cytoplasm"/>
    <property type="evidence" value="ECO:0007669"/>
    <property type="project" value="UniProtKB-SubCell"/>
</dbReference>
<evidence type="ECO:0000256" key="12">
    <source>
        <dbReference type="HAMAP-Rule" id="MF_00004"/>
    </source>
</evidence>
<dbReference type="AlphaFoldDB" id="A0A1S8GN90"/>
<evidence type="ECO:0000256" key="7">
    <source>
        <dbReference type="ARBA" id="ARBA00011893"/>
    </source>
</evidence>
<evidence type="ECO:0000256" key="10">
    <source>
        <dbReference type="ARBA" id="ARBA00022679"/>
    </source>
</evidence>
<proteinExistence type="inferred from homology"/>
<dbReference type="GO" id="GO:0006166">
    <property type="term" value="P:purine ribonucleoside salvage"/>
    <property type="evidence" value="ECO:0007669"/>
    <property type="project" value="UniProtKB-UniRule"/>
</dbReference>
<evidence type="ECO:0000259" key="13">
    <source>
        <dbReference type="Pfam" id="PF00156"/>
    </source>
</evidence>
<dbReference type="EMBL" id="JATM01000005">
    <property type="protein sequence ID" value="OOL17306.1"/>
    <property type="molecule type" value="Genomic_DNA"/>
</dbReference>
<dbReference type="GO" id="GO:0044209">
    <property type="term" value="P:AMP salvage"/>
    <property type="evidence" value="ECO:0007669"/>
    <property type="project" value="UniProtKB-UniRule"/>
</dbReference>
<accession>A0A1S8GN90</accession>
<keyword evidence="8 12" id="KW-0963">Cytoplasm</keyword>
<comment type="subcellular location">
    <subcellularLocation>
        <location evidence="3 12">Cytoplasm</location>
    </subcellularLocation>
</comment>
<keyword evidence="15" id="KW-1185">Reference proteome</keyword>
<comment type="caution">
    <text evidence="14">The sequence shown here is derived from an EMBL/GenBank/DDBJ whole genome shotgun (WGS) entry which is preliminary data.</text>
</comment>
<evidence type="ECO:0000256" key="3">
    <source>
        <dbReference type="ARBA" id="ARBA00004496"/>
    </source>
</evidence>
<dbReference type="InterPro" id="IPR000836">
    <property type="entry name" value="PRTase_dom"/>
</dbReference>
<evidence type="ECO:0000256" key="11">
    <source>
        <dbReference type="ARBA" id="ARBA00022726"/>
    </source>
</evidence>
<keyword evidence="9 12" id="KW-0328">Glycosyltransferase</keyword>
<dbReference type="GO" id="GO:0016208">
    <property type="term" value="F:AMP binding"/>
    <property type="evidence" value="ECO:0007669"/>
    <property type="project" value="TreeGrafter"/>
</dbReference>
<dbReference type="Pfam" id="PF00156">
    <property type="entry name" value="Pribosyltran"/>
    <property type="match status" value="1"/>
</dbReference>
<dbReference type="GO" id="GO:0002055">
    <property type="term" value="F:adenine binding"/>
    <property type="evidence" value="ECO:0007669"/>
    <property type="project" value="TreeGrafter"/>
</dbReference>
<dbReference type="UniPathway" id="UPA00588">
    <property type="reaction ID" value="UER00646"/>
</dbReference>
<dbReference type="Proteomes" id="UP000200980">
    <property type="component" value="Unassembled WGS sequence"/>
</dbReference>
<dbReference type="NCBIfam" id="TIGR01090">
    <property type="entry name" value="apt"/>
    <property type="match status" value="1"/>
</dbReference>
<evidence type="ECO:0000256" key="1">
    <source>
        <dbReference type="ARBA" id="ARBA00000868"/>
    </source>
</evidence>
<dbReference type="HAMAP" id="MF_00004">
    <property type="entry name" value="Aden_phosphoribosyltr"/>
    <property type="match status" value="1"/>
</dbReference>
<evidence type="ECO:0000256" key="6">
    <source>
        <dbReference type="ARBA" id="ARBA00011738"/>
    </source>
</evidence>
<name>A0A1S8GN90_9PROT</name>
<dbReference type="PANTHER" id="PTHR32315:SF3">
    <property type="entry name" value="ADENINE PHOSPHORIBOSYLTRANSFERASE"/>
    <property type="match status" value="1"/>
</dbReference>
<dbReference type="InterPro" id="IPR029057">
    <property type="entry name" value="PRTase-like"/>
</dbReference>
<dbReference type="OrthoDB" id="9803963at2"/>
<dbReference type="GO" id="GO:0006168">
    <property type="term" value="P:adenine salvage"/>
    <property type="evidence" value="ECO:0007669"/>
    <property type="project" value="InterPro"/>
</dbReference>
<dbReference type="NCBIfam" id="NF002634">
    <property type="entry name" value="PRK02304.1-3"/>
    <property type="match status" value="1"/>
</dbReference>
<evidence type="ECO:0000256" key="8">
    <source>
        <dbReference type="ARBA" id="ARBA00022490"/>
    </source>
</evidence>
<sequence>MSFKDPAPLDLKQYIREVPDFPKPGILFYDISTLIRNPEAWQVATGRLAQAVARFQPDILAGIESRGFLTAAPLATRLGCGFTMLRKPGKLPGKTISHKYSLEYGEDELQIQADAVTPGQRVVVLDDLLATGGTLAASIDLLRKAGAEVVGASVMIELLALGGRKKVDVPVTSLLTYED</sequence>
<keyword evidence="11 12" id="KW-0660">Purine salvage</keyword>
<evidence type="ECO:0000313" key="14">
    <source>
        <dbReference type="EMBL" id="OOL17306.1"/>
    </source>
</evidence>
<dbReference type="NCBIfam" id="NF002636">
    <property type="entry name" value="PRK02304.1-5"/>
    <property type="match status" value="1"/>
</dbReference>
<dbReference type="InterPro" id="IPR005764">
    <property type="entry name" value="Ade_phspho_trans"/>
</dbReference>
<dbReference type="CDD" id="cd06223">
    <property type="entry name" value="PRTases_typeI"/>
    <property type="match status" value="1"/>
</dbReference>
<dbReference type="PANTHER" id="PTHR32315">
    <property type="entry name" value="ADENINE PHOSPHORIBOSYLTRANSFERASE"/>
    <property type="match status" value="1"/>
</dbReference>
<dbReference type="FunFam" id="3.40.50.2020:FF:000004">
    <property type="entry name" value="Adenine phosphoribosyltransferase"/>
    <property type="match status" value="1"/>
</dbReference>
<evidence type="ECO:0000256" key="5">
    <source>
        <dbReference type="ARBA" id="ARBA00008391"/>
    </source>
</evidence>
<dbReference type="Gene3D" id="3.40.50.2020">
    <property type="match status" value="1"/>
</dbReference>
<dbReference type="InterPro" id="IPR050054">
    <property type="entry name" value="UPRTase/APRTase"/>
</dbReference>
<dbReference type="STRING" id="1539051.AL01_08205"/>
<protein>
    <recommendedName>
        <fullName evidence="7 12">Adenine phosphoribosyltransferase</fullName>
        <shortName evidence="12">APRT</shortName>
        <ecNumber evidence="7 12">2.4.2.7</ecNumber>
    </recommendedName>
</protein>